<keyword evidence="2 3" id="KW-0378">Hydrolase</keyword>
<name>A0A517S941_9PLAN</name>
<reference evidence="3 4" key="1">
    <citation type="submission" date="2019-02" db="EMBL/GenBank/DDBJ databases">
        <title>Deep-cultivation of Planctomycetes and their phenomic and genomic characterization uncovers novel biology.</title>
        <authorList>
            <person name="Wiegand S."/>
            <person name="Jogler M."/>
            <person name="Boedeker C."/>
            <person name="Pinto D."/>
            <person name="Vollmers J."/>
            <person name="Rivas-Marin E."/>
            <person name="Kohn T."/>
            <person name="Peeters S.H."/>
            <person name="Heuer A."/>
            <person name="Rast P."/>
            <person name="Oberbeckmann S."/>
            <person name="Bunk B."/>
            <person name="Jeske O."/>
            <person name="Meyerdierks A."/>
            <person name="Storesund J.E."/>
            <person name="Kallscheuer N."/>
            <person name="Luecker S."/>
            <person name="Lage O.M."/>
            <person name="Pohl T."/>
            <person name="Merkel B.J."/>
            <person name="Hornburger P."/>
            <person name="Mueller R.-W."/>
            <person name="Bruemmer F."/>
            <person name="Labrenz M."/>
            <person name="Spormann A.M."/>
            <person name="Op den Camp H."/>
            <person name="Overmann J."/>
            <person name="Amann R."/>
            <person name="Jetten M.S.M."/>
            <person name="Mascher T."/>
            <person name="Medema M.H."/>
            <person name="Devos D.P."/>
            <person name="Kaster A.-K."/>
            <person name="Ovreas L."/>
            <person name="Rohde M."/>
            <person name="Galperin M.Y."/>
            <person name="Jogler C."/>
        </authorList>
    </citation>
    <scope>NUCLEOTIDE SEQUENCE [LARGE SCALE GENOMIC DNA]</scope>
    <source>
        <strain evidence="3 4">Pan44</strain>
    </source>
</reference>
<accession>A0A517S941</accession>
<evidence type="ECO:0000313" key="3">
    <source>
        <dbReference type="EMBL" id="QDT52632.1"/>
    </source>
</evidence>
<dbReference type="InterPro" id="IPR029058">
    <property type="entry name" value="AB_hydrolase_fold"/>
</dbReference>
<comment type="similarity">
    <text evidence="1">Belongs to the esterase D family.</text>
</comment>
<dbReference type="RefSeq" id="WP_145027150.1">
    <property type="nucleotide sequence ID" value="NZ_CP036271.1"/>
</dbReference>
<dbReference type="PANTHER" id="PTHR40841">
    <property type="entry name" value="SIDEROPHORE TRIACETYLFUSARININE C ESTERASE"/>
    <property type="match status" value="1"/>
</dbReference>
<dbReference type="AlphaFoldDB" id="A0A517S941"/>
<dbReference type="EMBL" id="CP036271">
    <property type="protein sequence ID" value="QDT52632.1"/>
    <property type="molecule type" value="Genomic_DNA"/>
</dbReference>
<dbReference type="InParanoid" id="A0A517S941"/>
<protein>
    <submittedName>
        <fullName evidence="3">Ferri-bacillibactin esterase BesA</fullName>
        <ecNumber evidence="3">3.1.-.-</ecNumber>
    </submittedName>
</protein>
<dbReference type="InterPro" id="IPR052558">
    <property type="entry name" value="Siderophore_Hydrolase_D"/>
</dbReference>
<dbReference type="EC" id="3.1.-.-" evidence="3"/>
<sequence>MIRHSPTFALFVVATIGTAVQADTPSRITDHGEYRLPRTNDLALRSKAGRDYRLLISSPEGEPPEAGFPVLYVLDANSCFGTVVEAQRLQVRRGQTTGITPAVIVGIGYPGDGPFDPGRRTYDLTTPGEAGKLPRRPDGSPWPASGGADEFLDFIENEVKPLVESRVQIDRSRQAIFGHSFGGLFVLHAMFNRPEAFHSYIAASPSVWWNDFALQKAEERFAKRCAQSPVRLRLRVTTGELEKNSGPTARLAPTAASTGFGSTEDMAMRLQKLADRGVRVEFHEYPGENHGSVLPVALNHGLRFALTSETRDGPKRE</sequence>
<dbReference type="GO" id="GO:0016788">
    <property type="term" value="F:hydrolase activity, acting on ester bonds"/>
    <property type="evidence" value="ECO:0007669"/>
    <property type="project" value="TreeGrafter"/>
</dbReference>
<evidence type="ECO:0000313" key="4">
    <source>
        <dbReference type="Proteomes" id="UP000315700"/>
    </source>
</evidence>
<keyword evidence="4" id="KW-1185">Reference proteome</keyword>
<dbReference type="SUPFAM" id="SSF53474">
    <property type="entry name" value="alpha/beta-Hydrolases"/>
    <property type="match status" value="1"/>
</dbReference>
<evidence type="ECO:0000256" key="1">
    <source>
        <dbReference type="ARBA" id="ARBA00005622"/>
    </source>
</evidence>
<dbReference type="PANTHER" id="PTHR40841:SF2">
    <property type="entry name" value="SIDEROPHORE-DEGRADING ESTERASE (EUROFUNG)"/>
    <property type="match status" value="1"/>
</dbReference>
<dbReference type="Gene3D" id="3.40.50.1820">
    <property type="entry name" value="alpha/beta hydrolase"/>
    <property type="match status" value="1"/>
</dbReference>
<evidence type="ECO:0000256" key="2">
    <source>
        <dbReference type="ARBA" id="ARBA00022801"/>
    </source>
</evidence>
<dbReference type="KEGG" id="ccos:Pan44_06440"/>
<dbReference type="Proteomes" id="UP000315700">
    <property type="component" value="Chromosome"/>
</dbReference>
<gene>
    <name evidence="3" type="primary">besA_1</name>
    <name evidence="3" type="ORF">Pan44_06440</name>
</gene>
<proteinExistence type="inferred from homology"/>
<dbReference type="Pfam" id="PF00756">
    <property type="entry name" value="Esterase"/>
    <property type="match status" value="1"/>
</dbReference>
<dbReference type="InterPro" id="IPR000801">
    <property type="entry name" value="Esterase-like"/>
</dbReference>
<organism evidence="3 4">
    <name type="scientific">Caulifigura coniformis</name>
    <dbReference type="NCBI Taxonomy" id="2527983"/>
    <lineage>
        <taxon>Bacteria</taxon>
        <taxon>Pseudomonadati</taxon>
        <taxon>Planctomycetota</taxon>
        <taxon>Planctomycetia</taxon>
        <taxon>Planctomycetales</taxon>
        <taxon>Planctomycetaceae</taxon>
        <taxon>Caulifigura</taxon>
    </lineage>
</organism>
<dbReference type="OrthoDB" id="9784036at2"/>